<feature type="non-terminal residue" evidence="1">
    <location>
        <position position="69"/>
    </location>
</feature>
<dbReference type="EMBL" id="BART01041297">
    <property type="protein sequence ID" value="GAH24662.1"/>
    <property type="molecule type" value="Genomic_DNA"/>
</dbReference>
<proteinExistence type="predicted"/>
<protein>
    <submittedName>
        <fullName evidence="1">Uncharacterized protein</fullName>
    </submittedName>
</protein>
<evidence type="ECO:0000313" key="1">
    <source>
        <dbReference type="EMBL" id="GAH24662.1"/>
    </source>
</evidence>
<gene>
    <name evidence="1" type="ORF">S01H4_66566</name>
</gene>
<dbReference type="AlphaFoldDB" id="X1DWM6"/>
<feature type="non-terminal residue" evidence="1">
    <location>
        <position position="1"/>
    </location>
</feature>
<name>X1DWM6_9ZZZZ</name>
<sequence>EPEADKLWHGKINGDEVSYFRSKEDEKFKDVIVVTQDGLPSTYRRIEYCDSDGDRTLDIIKIKMYHENK</sequence>
<organism evidence="1">
    <name type="scientific">marine sediment metagenome</name>
    <dbReference type="NCBI Taxonomy" id="412755"/>
    <lineage>
        <taxon>unclassified sequences</taxon>
        <taxon>metagenomes</taxon>
        <taxon>ecological metagenomes</taxon>
    </lineage>
</organism>
<accession>X1DWM6</accession>
<reference evidence="1" key="1">
    <citation type="journal article" date="2014" name="Front. Microbiol.">
        <title>High frequency of phylogenetically diverse reductive dehalogenase-homologous genes in deep subseafloor sedimentary metagenomes.</title>
        <authorList>
            <person name="Kawai M."/>
            <person name="Futagami T."/>
            <person name="Toyoda A."/>
            <person name="Takaki Y."/>
            <person name="Nishi S."/>
            <person name="Hori S."/>
            <person name="Arai W."/>
            <person name="Tsubouchi T."/>
            <person name="Morono Y."/>
            <person name="Uchiyama I."/>
            <person name="Ito T."/>
            <person name="Fujiyama A."/>
            <person name="Inagaki F."/>
            <person name="Takami H."/>
        </authorList>
    </citation>
    <scope>NUCLEOTIDE SEQUENCE</scope>
    <source>
        <strain evidence="1">Expedition CK06-06</strain>
    </source>
</reference>
<comment type="caution">
    <text evidence="1">The sequence shown here is derived from an EMBL/GenBank/DDBJ whole genome shotgun (WGS) entry which is preliminary data.</text>
</comment>